<name>A0A8J5X6G3_DIALT</name>
<reference evidence="2" key="1">
    <citation type="submission" date="2021-05" db="EMBL/GenBank/DDBJ databases">
        <title>The genome of the haptophyte Pavlova lutheri (Diacronema luteri, Pavlovales) - a model for lipid biosynthesis in eukaryotic algae.</title>
        <authorList>
            <person name="Hulatt C.J."/>
            <person name="Posewitz M.C."/>
        </authorList>
    </citation>
    <scope>NUCLEOTIDE SEQUENCE</scope>
    <source>
        <strain evidence="2">NIVA-4/92</strain>
    </source>
</reference>
<sequence>MARFVIALALCAVPAVHTVVLGGARARLARSAMVRRLPRPVSPPLLVRASSTGPDELDAAADAALMVRLEAEVQALTGSGLDAVLNPMKLVNLERDLIKLRAELETLDASSAEASAVRAKIEDKERSAGFEKRTVMKGWLRALFRGQAYLSILISALVSYDALPGAGHLDIGVRVLGFWSWWLFTIPSLRSIKPLSPQEKGALNWAFLAVLFVSLAAPVATKEPSLIWWADAGAVGLCYAYFFTVGKEADPALVRADSDDEQSGAQRALKFALRAIDFGSGVERGQRSSEKTAIERQLEESIAAQARAKAAAAKDE</sequence>
<evidence type="ECO:0000313" key="2">
    <source>
        <dbReference type="EMBL" id="KAG8457138.1"/>
    </source>
</evidence>
<comment type="caution">
    <text evidence="2">The sequence shown here is derived from an EMBL/GenBank/DDBJ whole genome shotgun (WGS) entry which is preliminary data.</text>
</comment>
<feature type="transmembrane region" description="Helical" evidence="1">
    <location>
        <begin position="201"/>
        <end position="220"/>
    </location>
</feature>
<dbReference type="GO" id="GO:0006952">
    <property type="term" value="P:defense response"/>
    <property type="evidence" value="ECO:0007669"/>
    <property type="project" value="InterPro"/>
</dbReference>
<dbReference type="InterPro" id="IPR044966">
    <property type="entry name" value="RPH1"/>
</dbReference>
<feature type="transmembrane region" description="Helical" evidence="1">
    <location>
        <begin position="142"/>
        <end position="159"/>
    </location>
</feature>
<dbReference type="OMA" id="VFRGWLK"/>
<dbReference type="OrthoDB" id="424372at2759"/>
<dbReference type="EMBL" id="JAGTXO010000081">
    <property type="protein sequence ID" value="KAG8457138.1"/>
    <property type="molecule type" value="Genomic_DNA"/>
</dbReference>
<dbReference type="PANTHER" id="PTHR36359:SF1">
    <property type="entry name" value="PROTEIN RESISTANCE TO PHYTOPHTHORA 1, CHLOROPLASTIC"/>
    <property type="match status" value="1"/>
</dbReference>
<keyword evidence="1" id="KW-0472">Membrane</keyword>
<feature type="transmembrane region" description="Helical" evidence="1">
    <location>
        <begin position="226"/>
        <end position="245"/>
    </location>
</feature>
<protein>
    <submittedName>
        <fullName evidence="2">Uncharacterized protein</fullName>
    </submittedName>
</protein>
<evidence type="ECO:0000256" key="1">
    <source>
        <dbReference type="SAM" id="Phobius"/>
    </source>
</evidence>
<dbReference type="Proteomes" id="UP000751190">
    <property type="component" value="Unassembled WGS sequence"/>
</dbReference>
<feature type="transmembrane region" description="Helical" evidence="1">
    <location>
        <begin position="6"/>
        <end position="26"/>
    </location>
</feature>
<evidence type="ECO:0000313" key="3">
    <source>
        <dbReference type="Proteomes" id="UP000751190"/>
    </source>
</evidence>
<keyword evidence="1" id="KW-0812">Transmembrane</keyword>
<organism evidence="2 3">
    <name type="scientific">Diacronema lutheri</name>
    <name type="common">Unicellular marine alga</name>
    <name type="synonym">Monochrysis lutheri</name>
    <dbReference type="NCBI Taxonomy" id="2081491"/>
    <lineage>
        <taxon>Eukaryota</taxon>
        <taxon>Haptista</taxon>
        <taxon>Haptophyta</taxon>
        <taxon>Pavlovophyceae</taxon>
        <taxon>Pavlovales</taxon>
        <taxon>Pavlovaceae</taxon>
        <taxon>Diacronema</taxon>
    </lineage>
</organism>
<dbReference type="GO" id="GO:0009507">
    <property type="term" value="C:chloroplast"/>
    <property type="evidence" value="ECO:0007669"/>
    <property type="project" value="TreeGrafter"/>
</dbReference>
<keyword evidence="1" id="KW-1133">Transmembrane helix</keyword>
<feature type="transmembrane region" description="Helical" evidence="1">
    <location>
        <begin position="171"/>
        <end position="189"/>
    </location>
</feature>
<dbReference type="PANTHER" id="PTHR36359">
    <property type="entry name" value="PROTEIN RESISTANCE TO PHYTOPHTHORA 1, CHLOROPLASTIC"/>
    <property type="match status" value="1"/>
</dbReference>
<accession>A0A8J5X6G3</accession>
<keyword evidence="3" id="KW-1185">Reference proteome</keyword>
<gene>
    <name evidence="2" type="ORF">KFE25_012713</name>
</gene>
<dbReference type="AlphaFoldDB" id="A0A8J5X6G3"/>
<proteinExistence type="predicted"/>